<feature type="transmembrane region" description="Helical" evidence="5">
    <location>
        <begin position="394"/>
        <end position="414"/>
    </location>
</feature>
<dbReference type="AlphaFoldDB" id="A0A1H9PG12"/>
<dbReference type="PANTHER" id="PTHR11662">
    <property type="entry name" value="SOLUTE CARRIER FAMILY 17"/>
    <property type="match status" value="1"/>
</dbReference>
<protein>
    <submittedName>
        <fullName evidence="7">MFS transporter, ACS family, D-galactonate transporter</fullName>
    </submittedName>
</protein>
<comment type="subcellular location">
    <subcellularLocation>
        <location evidence="1">Membrane</location>
        <topology evidence="1">Multi-pass membrane protein</topology>
    </subcellularLocation>
</comment>
<feature type="transmembrane region" description="Helical" evidence="5">
    <location>
        <begin position="420"/>
        <end position="440"/>
    </location>
</feature>
<dbReference type="CDD" id="cd17319">
    <property type="entry name" value="MFS_ExuT_GudP_like"/>
    <property type="match status" value="1"/>
</dbReference>
<sequence>MRADQDMSDQAIGGRRSAVSPAQASRTRYLIVALLFITGVVNYLDRTNLSIVAPSLSSELHVDTTTMGWIFSAFGWTYAALQIPGGWLADRVHPKILYPLVVLVWSIATFSLGFVGGLTSLVILRLAVGAFESPTYIMNNRIVTTWFPERERASTVGIYTSAQYVGLGFLTPLLVWMEVTYGWRSVFILTGALGLIMALVWALLYRDPARFRGTNQAEVDLIREGGGLPDLSDRIEARQAEKKNAFVWSDLGIVLSRRKLWGMYVGQFCMLASANFFLTWFPTYLVKFRHMDFIKAGFYASVPFLAGFLGVLFSGFLSDFLLRRGATLATARKVPVIAGVVLSMVIICAQFVESPAMVILFLTLAFFGTGMASITWSLISTLAPERLIGLTGGVFNLFGGLSGIVIPIVIGYLVQGGSFTPAFVLCSALAAVAAFCYIVVVGKVERVRE</sequence>
<keyword evidence="8" id="KW-1185">Reference proteome</keyword>
<evidence type="ECO:0000256" key="4">
    <source>
        <dbReference type="ARBA" id="ARBA00023136"/>
    </source>
</evidence>
<keyword evidence="2 5" id="KW-0812">Transmembrane</keyword>
<name>A0A1H9PG12_9HYPH</name>
<feature type="transmembrane region" description="Helical" evidence="5">
    <location>
        <begin position="334"/>
        <end position="352"/>
    </location>
</feature>
<evidence type="ECO:0000256" key="2">
    <source>
        <dbReference type="ARBA" id="ARBA00022692"/>
    </source>
</evidence>
<organism evidence="7 8">
    <name type="scientific">Faunimonas pinastri</name>
    <dbReference type="NCBI Taxonomy" id="1855383"/>
    <lineage>
        <taxon>Bacteria</taxon>
        <taxon>Pseudomonadati</taxon>
        <taxon>Pseudomonadota</taxon>
        <taxon>Alphaproteobacteria</taxon>
        <taxon>Hyphomicrobiales</taxon>
        <taxon>Afifellaceae</taxon>
        <taxon>Faunimonas</taxon>
    </lineage>
</organism>
<dbReference type="PANTHER" id="PTHR11662:SF333">
    <property type="entry name" value="D-GALACTONATE TRANSPORTER"/>
    <property type="match status" value="1"/>
</dbReference>
<feature type="transmembrane region" description="Helical" evidence="5">
    <location>
        <begin position="96"/>
        <end position="124"/>
    </location>
</feature>
<feature type="transmembrane region" description="Helical" evidence="5">
    <location>
        <begin position="261"/>
        <end position="281"/>
    </location>
</feature>
<dbReference type="GO" id="GO:0022857">
    <property type="term" value="F:transmembrane transporter activity"/>
    <property type="evidence" value="ECO:0007669"/>
    <property type="project" value="InterPro"/>
</dbReference>
<proteinExistence type="predicted"/>
<dbReference type="InterPro" id="IPR036259">
    <property type="entry name" value="MFS_trans_sf"/>
</dbReference>
<gene>
    <name evidence="7" type="ORF">SAMN05216548_12017</name>
</gene>
<accession>A0A1H9PG12</accession>
<evidence type="ECO:0000256" key="5">
    <source>
        <dbReference type="SAM" id="Phobius"/>
    </source>
</evidence>
<dbReference type="PIRSF" id="PIRSF002808">
    <property type="entry name" value="Hexose_phosphate_transp"/>
    <property type="match status" value="1"/>
</dbReference>
<feature type="transmembrane region" description="Helical" evidence="5">
    <location>
        <begin position="27"/>
        <end position="45"/>
    </location>
</feature>
<evidence type="ECO:0000259" key="6">
    <source>
        <dbReference type="PROSITE" id="PS50850"/>
    </source>
</evidence>
<evidence type="ECO:0000313" key="7">
    <source>
        <dbReference type="EMBL" id="SER47236.1"/>
    </source>
</evidence>
<feature type="domain" description="Major facilitator superfamily (MFS) profile" evidence="6">
    <location>
        <begin position="31"/>
        <end position="445"/>
    </location>
</feature>
<dbReference type="InterPro" id="IPR050382">
    <property type="entry name" value="MFS_Na/Anion_cotransporter"/>
</dbReference>
<feature type="transmembrane region" description="Helical" evidence="5">
    <location>
        <begin position="301"/>
        <end position="322"/>
    </location>
</feature>
<dbReference type="EMBL" id="FOFG01000020">
    <property type="protein sequence ID" value="SER47236.1"/>
    <property type="molecule type" value="Genomic_DNA"/>
</dbReference>
<dbReference type="SUPFAM" id="SSF103473">
    <property type="entry name" value="MFS general substrate transporter"/>
    <property type="match status" value="1"/>
</dbReference>
<dbReference type="PROSITE" id="PS50850">
    <property type="entry name" value="MFS"/>
    <property type="match status" value="1"/>
</dbReference>
<dbReference type="Proteomes" id="UP000199647">
    <property type="component" value="Unassembled WGS sequence"/>
</dbReference>
<dbReference type="STRING" id="1855383.SAMN05216548_12017"/>
<dbReference type="Pfam" id="PF07690">
    <property type="entry name" value="MFS_1"/>
    <property type="match status" value="1"/>
</dbReference>
<keyword evidence="3 5" id="KW-1133">Transmembrane helix</keyword>
<evidence type="ECO:0000256" key="1">
    <source>
        <dbReference type="ARBA" id="ARBA00004141"/>
    </source>
</evidence>
<feature type="transmembrane region" description="Helical" evidence="5">
    <location>
        <begin position="183"/>
        <end position="204"/>
    </location>
</feature>
<dbReference type="GO" id="GO:0016020">
    <property type="term" value="C:membrane"/>
    <property type="evidence" value="ECO:0007669"/>
    <property type="project" value="UniProtKB-SubCell"/>
</dbReference>
<feature type="transmembrane region" description="Helical" evidence="5">
    <location>
        <begin position="358"/>
        <end position="382"/>
    </location>
</feature>
<dbReference type="InterPro" id="IPR020846">
    <property type="entry name" value="MFS_dom"/>
</dbReference>
<dbReference type="Gene3D" id="1.20.1250.20">
    <property type="entry name" value="MFS general substrate transporter like domains"/>
    <property type="match status" value="2"/>
</dbReference>
<dbReference type="InterPro" id="IPR000849">
    <property type="entry name" value="Sugar_P_transporter"/>
</dbReference>
<reference evidence="7 8" key="1">
    <citation type="submission" date="2016-10" db="EMBL/GenBank/DDBJ databases">
        <authorList>
            <person name="de Groot N.N."/>
        </authorList>
    </citation>
    <scope>NUCLEOTIDE SEQUENCE [LARGE SCALE GENOMIC DNA]</scope>
    <source>
        <strain evidence="7 8">A52C2</strain>
    </source>
</reference>
<feature type="transmembrane region" description="Helical" evidence="5">
    <location>
        <begin position="66"/>
        <end position="84"/>
    </location>
</feature>
<dbReference type="InterPro" id="IPR011701">
    <property type="entry name" value="MFS"/>
</dbReference>
<evidence type="ECO:0000313" key="8">
    <source>
        <dbReference type="Proteomes" id="UP000199647"/>
    </source>
</evidence>
<evidence type="ECO:0000256" key="3">
    <source>
        <dbReference type="ARBA" id="ARBA00022989"/>
    </source>
</evidence>
<keyword evidence="4 5" id="KW-0472">Membrane</keyword>